<dbReference type="Proteomes" id="UP000662572">
    <property type="component" value="Unassembled WGS sequence"/>
</dbReference>
<keyword evidence="2" id="KW-0731">Sigma factor</keyword>
<dbReference type="PANTHER" id="PTHR43133">
    <property type="entry name" value="RNA POLYMERASE ECF-TYPE SIGMA FACTO"/>
    <property type="match status" value="1"/>
</dbReference>
<dbReference type="InterPro" id="IPR014284">
    <property type="entry name" value="RNA_pol_sigma-70_dom"/>
</dbReference>
<name>A0A918QEM4_9CAUL</name>
<keyword evidence="1" id="KW-0805">Transcription regulation</keyword>
<reference evidence="5" key="2">
    <citation type="submission" date="2020-09" db="EMBL/GenBank/DDBJ databases">
        <authorList>
            <person name="Sun Q."/>
            <person name="Kim S."/>
        </authorList>
    </citation>
    <scope>NUCLEOTIDE SEQUENCE</scope>
    <source>
        <strain evidence="5">KCTC 32296</strain>
    </source>
</reference>
<evidence type="ECO:0000256" key="2">
    <source>
        <dbReference type="ARBA" id="ARBA00023082"/>
    </source>
</evidence>
<evidence type="ECO:0000313" key="5">
    <source>
        <dbReference type="EMBL" id="GGZ45043.1"/>
    </source>
</evidence>
<proteinExistence type="predicted"/>
<keyword evidence="3" id="KW-0804">Transcription</keyword>
<dbReference type="GO" id="GO:0006352">
    <property type="term" value="P:DNA-templated transcription initiation"/>
    <property type="evidence" value="ECO:0007669"/>
    <property type="project" value="InterPro"/>
</dbReference>
<dbReference type="InterPro" id="IPR036388">
    <property type="entry name" value="WH-like_DNA-bd_sf"/>
</dbReference>
<dbReference type="AlphaFoldDB" id="A0A918QEM4"/>
<reference evidence="5" key="1">
    <citation type="journal article" date="2014" name="Int. J. Syst. Evol. Microbiol.">
        <title>Complete genome sequence of Corynebacterium casei LMG S-19264T (=DSM 44701T), isolated from a smear-ripened cheese.</title>
        <authorList>
            <consortium name="US DOE Joint Genome Institute (JGI-PGF)"/>
            <person name="Walter F."/>
            <person name="Albersmeier A."/>
            <person name="Kalinowski J."/>
            <person name="Ruckert C."/>
        </authorList>
    </citation>
    <scope>NUCLEOTIDE SEQUENCE</scope>
    <source>
        <strain evidence="5">KCTC 32296</strain>
    </source>
</reference>
<dbReference type="InterPro" id="IPR013249">
    <property type="entry name" value="RNA_pol_sigma70_r4_t2"/>
</dbReference>
<gene>
    <name evidence="5" type="ORF">GCM10011273_34770</name>
</gene>
<dbReference type="Gene3D" id="1.10.10.10">
    <property type="entry name" value="Winged helix-like DNA-binding domain superfamily/Winged helix DNA-binding domain"/>
    <property type="match status" value="1"/>
</dbReference>
<dbReference type="SUPFAM" id="SSF88659">
    <property type="entry name" value="Sigma3 and sigma4 domains of RNA polymerase sigma factors"/>
    <property type="match status" value="1"/>
</dbReference>
<dbReference type="NCBIfam" id="TIGR02937">
    <property type="entry name" value="sigma70-ECF"/>
    <property type="match status" value="1"/>
</dbReference>
<accession>A0A918QEM4</accession>
<dbReference type="InterPro" id="IPR039425">
    <property type="entry name" value="RNA_pol_sigma-70-like"/>
</dbReference>
<dbReference type="EMBL" id="BMZB01000008">
    <property type="protein sequence ID" value="GGZ45043.1"/>
    <property type="molecule type" value="Genomic_DNA"/>
</dbReference>
<evidence type="ECO:0000256" key="3">
    <source>
        <dbReference type="ARBA" id="ARBA00023163"/>
    </source>
</evidence>
<dbReference type="Pfam" id="PF08281">
    <property type="entry name" value="Sigma70_r4_2"/>
    <property type="match status" value="1"/>
</dbReference>
<comment type="caution">
    <text evidence="5">The sequence shown here is derived from an EMBL/GenBank/DDBJ whole genome shotgun (WGS) entry which is preliminary data.</text>
</comment>
<sequence>MKLYASARNGEIILNTKAFVFTVARNHLINCVKRSKIISFEHVADLEASIVLADNITPDRTLLARDEVRRLHAGLSNLPPRCQQVVRLRKIEGLTTREVADKLKVSLDTVEQQMVHGMRALVDFMLGGSGKIKRPVKKTGRSAKR</sequence>
<evidence type="ECO:0000259" key="4">
    <source>
        <dbReference type="Pfam" id="PF08281"/>
    </source>
</evidence>
<dbReference type="GO" id="GO:0016987">
    <property type="term" value="F:sigma factor activity"/>
    <property type="evidence" value="ECO:0007669"/>
    <property type="project" value="UniProtKB-KW"/>
</dbReference>
<evidence type="ECO:0000313" key="6">
    <source>
        <dbReference type="Proteomes" id="UP000662572"/>
    </source>
</evidence>
<dbReference type="PANTHER" id="PTHR43133:SF63">
    <property type="entry name" value="RNA POLYMERASE SIGMA FACTOR FECI-RELATED"/>
    <property type="match status" value="1"/>
</dbReference>
<evidence type="ECO:0000256" key="1">
    <source>
        <dbReference type="ARBA" id="ARBA00023015"/>
    </source>
</evidence>
<dbReference type="GO" id="GO:0003677">
    <property type="term" value="F:DNA binding"/>
    <property type="evidence" value="ECO:0007669"/>
    <property type="project" value="InterPro"/>
</dbReference>
<feature type="domain" description="RNA polymerase sigma factor 70 region 4 type 2" evidence="4">
    <location>
        <begin position="70"/>
        <end position="121"/>
    </location>
</feature>
<dbReference type="InterPro" id="IPR013324">
    <property type="entry name" value="RNA_pol_sigma_r3/r4-like"/>
</dbReference>
<organism evidence="5 6">
    <name type="scientific">Asticcacaulis endophyticus</name>
    <dbReference type="NCBI Taxonomy" id="1395890"/>
    <lineage>
        <taxon>Bacteria</taxon>
        <taxon>Pseudomonadati</taxon>
        <taxon>Pseudomonadota</taxon>
        <taxon>Alphaproteobacteria</taxon>
        <taxon>Caulobacterales</taxon>
        <taxon>Caulobacteraceae</taxon>
        <taxon>Asticcacaulis</taxon>
    </lineage>
</organism>
<keyword evidence="6" id="KW-1185">Reference proteome</keyword>
<protein>
    <recommendedName>
        <fullName evidence="4">RNA polymerase sigma factor 70 region 4 type 2 domain-containing protein</fullName>
    </recommendedName>
</protein>